<accession>U5EFY4</accession>
<organism evidence="2 3">
    <name type="scientific">Nocardia asteroides NBRC 15531</name>
    <dbReference type="NCBI Taxonomy" id="1110697"/>
    <lineage>
        <taxon>Bacteria</taxon>
        <taxon>Bacillati</taxon>
        <taxon>Actinomycetota</taxon>
        <taxon>Actinomycetes</taxon>
        <taxon>Mycobacteriales</taxon>
        <taxon>Nocardiaceae</taxon>
        <taxon>Nocardia</taxon>
    </lineage>
</organism>
<feature type="transmembrane region" description="Helical" evidence="1">
    <location>
        <begin position="36"/>
        <end position="55"/>
    </location>
</feature>
<sequence>MLMTAWVLRAAVLGGLVVGLRLLLGFAMASWPTYGVIWRVACLIVIVGVAVAWGMRDGRSGAGADLTVRWLAAGAVAGIGSGALCWALDHVPGIELGDSGALFELTSSASFILLLIFLPALAGVALGRRQARRTPAAPAPATASEFAPAV</sequence>
<dbReference type="NCBIfam" id="NF037996">
    <property type="entry name" value="B-4DMT"/>
    <property type="match status" value="1"/>
</dbReference>
<feature type="transmembrane region" description="Helical" evidence="1">
    <location>
        <begin position="109"/>
        <end position="127"/>
    </location>
</feature>
<comment type="caution">
    <text evidence="2">The sequence shown here is derived from an EMBL/GenBank/DDBJ whole genome shotgun (WGS) entry which is preliminary data.</text>
</comment>
<keyword evidence="1" id="KW-1133">Transmembrane helix</keyword>
<protein>
    <submittedName>
        <fullName evidence="2">Uncharacterized protein</fullName>
    </submittedName>
</protein>
<dbReference type="eggNOG" id="ENOG502ZF4K">
    <property type="taxonomic scope" value="Bacteria"/>
</dbReference>
<reference evidence="2 3" key="1">
    <citation type="journal article" date="2014" name="BMC Genomics">
        <title>Genome based analysis of type-I polyketide synthase and nonribosomal peptide synthetase gene clusters in seven strains of five representative Nocardia species.</title>
        <authorList>
            <person name="Komaki H."/>
            <person name="Ichikawa N."/>
            <person name="Hosoyama A."/>
            <person name="Takahashi-Nakaguchi A."/>
            <person name="Matsuzawa T."/>
            <person name="Suzuki K."/>
            <person name="Fujita N."/>
            <person name="Gonoi T."/>
        </authorList>
    </citation>
    <scope>NUCLEOTIDE SEQUENCE [LARGE SCALE GENOMIC DNA]</scope>
    <source>
        <strain evidence="2 3">NBRC 15531</strain>
    </source>
</reference>
<proteinExistence type="predicted"/>
<gene>
    <name evidence="2" type="ORF">NCAST_21_00380</name>
</gene>
<keyword evidence="3" id="KW-1185">Reference proteome</keyword>
<dbReference type="Proteomes" id="UP000017048">
    <property type="component" value="Unassembled WGS sequence"/>
</dbReference>
<feature type="transmembrane region" description="Helical" evidence="1">
    <location>
        <begin position="67"/>
        <end position="89"/>
    </location>
</feature>
<keyword evidence="1" id="KW-0812">Transmembrane</keyword>
<evidence type="ECO:0000313" key="2">
    <source>
        <dbReference type="EMBL" id="GAD84089.1"/>
    </source>
</evidence>
<dbReference type="AlphaFoldDB" id="U5EFY4"/>
<name>U5EFY4_NOCAS</name>
<evidence type="ECO:0000256" key="1">
    <source>
        <dbReference type="SAM" id="Phobius"/>
    </source>
</evidence>
<feature type="transmembrane region" description="Helical" evidence="1">
    <location>
        <begin position="7"/>
        <end position="30"/>
    </location>
</feature>
<dbReference type="InterPro" id="IPR047958">
    <property type="entry name" value="B-4DMT-like"/>
</dbReference>
<dbReference type="STRING" id="1824.SAMN05444423_108208"/>
<keyword evidence="1" id="KW-0472">Membrane</keyword>
<dbReference type="EMBL" id="BAFO02000021">
    <property type="protein sequence ID" value="GAD84089.1"/>
    <property type="molecule type" value="Genomic_DNA"/>
</dbReference>
<evidence type="ECO:0000313" key="3">
    <source>
        <dbReference type="Proteomes" id="UP000017048"/>
    </source>
</evidence>